<dbReference type="InterPro" id="IPR011146">
    <property type="entry name" value="HIT-like"/>
</dbReference>
<dbReference type="EMBL" id="RDBM01000037">
    <property type="protein sequence ID" value="TXS25655.1"/>
    <property type="molecule type" value="Genomic_DNA"/>
</dbReference>
<dbReference type="PROSITE" id="PS51084">
    <property type="entry name" value="HIT_2"/>
    <property type="match status" value="1"/>
</dbReference>
<dbReference type="AlphaFoldDB" id="A0A652KPL4"/>
<dbReference type="SUPFAM" id="SSF54197">
    <property type="entry name" value="HIT-like"/>
    <property type="match status" value="1"/>
</dbReference>
<accession>A0A652KPL4</accession>
<comment type="caution">
    <text evidence="5">The sequence shown here is derived from an EMBL/GenBank/DDBJ whole genome shotgun (WGS) entry which is preliminary data.</text>
</comment>
<reference evidence="5" key="1">
    <citation type="submission" date="2018-10" db="EMBL/GenBank/DDBJ databases">
        <authorList>
            <person name="Hariharan J."/>
            <person name="Choudoir M.J."/>
            <person name="Diebold P."/>
            <person name="Panke-Buisse K."/>
            <person name="Campbell A.N."/>
            <person name="Buckley D.H."/>
        </authorList>
    </citation>
    <scope>NUCLEOTIDE SEQUENCE</scope>
    <source>
        <strain evidence="5">Gb1</strain>
    </source>
</reference>
<proteinExistence type="predicted"/>
<dbReference type="Gene3D" id="3.30.428.10">
    <property type="entry name" value="HIT-like"/>
    <property type="match status" value="1"/>
</dbReference>
<dbReference type="PRINTS" id="PR00332">
    <property type="entry name" value="HISTRIAD"/>
</dbReference>
<feature type="domain" description="HIT" evidence="4">
    <location>
        <begin position="5"/>
        <end position="112"/>
    </location>
</feature>
<protein>
    <submittedName>
        <fullName evidence="5">HIT family protein</fullName>
    </submittedName>
</protein>
<dbReference type="PANTHER" id="PTHR46648:SF1">
    <property type="entry name" value="ADENOSINE 5'-MONOPHOSPHORAMIDASE HNT1"/>
    <property type="match status" value="1"/>
</dbReference>
<gene>
    <name evidence="5" type="ORF">EAO74_36085</name>
</gene>
<dbReference type="GO" id="GO:0003824">
    <property type="term" value="F:catalytic activity"/>
    <property type="evidence" value="ECO:0007669"/>
    <property type="project" value="InterPro"/>
</dbReference>
<evidence type="ECO:0000313" key="5">
    <source>
        <dbReference type="EMBL" id="TXS25655.1"/>
    </source>
</evidence>
<evidence type="ECO:0000259" key="4">
    <source>
        <dbReference type="PROSITE" id="PS51084"/>
    </source>
</evidence>
<dbReference type="GO" id="GO:0009117">
    <property type="term" value="P:nucleotide metabolic process"/>
    <property type="evidence" value="ECO:0007669"/>
    <property type="project" value="TreeGrafter"/>
</dbReference>
<organism evidence="5">
    <name type="scientific">Streptomyces sp. gb1(2016)</name>
    <dbReference type="NCBI Taxonomy" id="1828321"/>
    <lineage>
        <taxon>Bacteria</taxon>
        <taxon>Bacillati</taxon>
        <taxon>Actinomycetota</taxon>
        <taxon>Actinomycetes</taxon>
        <taxon>Kitasatosporales</taxon>
        <taxon>Streptomycetaceae</taxon>
        <taxon>Streptomyces</taxon>
    </lineage>
</organism>
<dbReference type="PANTHER" id="PTHR46648">
    <property type="entry name" value="HIT FAMILY PROTEIN 1"/>
    <property type="match status" value="1"/>
</dbReference>
<sequence length="144" mass="15735">MDSCVFCDIIDNPSKARTVFSDPYTVAFLPLAPATRGHTLVVPRTHFADLWTMDDLSVQHLTRTTLAVGRALRAALEPEGMNVINSAGTAASQSVFHCHTHLVPRWTGDAMGRIWPPKGDAFEDDAELDALAAQISSECRRMSP</sequence>
<dbReference type="InterPro" id="IPR036265">
    <property type="entry name" value="HIT-like_sf"/>
</dbReference>
<dbReference type="InterPro" id="IPR001310">
    <property type="entry name" value="Histidine_triad_HIT"/>
</dbReference>
<dbReference type="Pfam" id="PF01230">
    <property type="entry name" value="HIT"/>
    <property type="match status" value="1"/>
</dbReference>
<dbReference type="RefSeq" id="WP_124278373.1">
    <property type="nucleotide sequence ID" value="NZ_RDBM01000037.1"/>
</dbReference>
<feature type="short sequence motif" description="Histidine triad motif" evidence="2 3">
    <location>
        <begin position="97"/>
        <end position="101"/>
    </location>
</feature>
<evidence type="ECO:0000256" key="2">
    <source>
        <dbReference type="PIRSR" id="PIRSR601310-3"/>
    </source>
</evidence>
<evidence type="ECO:0000256" key="3">
    <source>
        <dbReference type="PROSITE-ProRule" id="PRU00464"/>
    </source>
</evidence>
<feature type="active site" description="Tele-AMP-histidine intermediate" evidence="1">
    <location>
        <position position="99"/>
    </location>
</feature>
<evidence type="ECO:0000256" key="1">
    <source>
        <dbReference type="PIRSR" id="PIRSR601310-1"/>
    </source>
</evidence>
<name>A0A652KPL4_9ACTN</name>